<evidence type="ECO:0000259" key="1">
    <source>
        <dbReference type="Pfam" id="PF13657"/>
    </source>
</evidence>
<dbReference type="AlphaFoldDB" id="A0A0K9KYW1"/>
<protein>
    <submittedName>
        <fullName evidence="3">Flavodoxin</fullName>
    </submittedName>
</protein>
<dbReference type="Proteomes" id="UP000249936">
    <property type="component" value="Unassembled WGS sequence"/>
</dbReference>
<accession>A0A0K9KYW1</accession>
<dbReference type="Pfam" id="PF13657">
    <property type="entry name" value="Couple_hipA"/>
    <property type="match status" value="1"/>
</dbReference>
<sequence>MRDLVRSGKVFLYGEFIGLLREDHRGFHFAYNPDYQGIPLSLSFPIEQSPFHSDTLFPYFASLVPEGWLKHKYALHQRIDESDMFRFLLNNGENMLGAVQIQEEKQ</sequence>
<feature type="domain" description="HipA N-terminal subdomain 1" evidence="1">
    <location>
        <begin position="9"/>
        <end position="101"/>
    </location>
</feature>
<dbReference type="InterPro" id="IPR017508">
    <property type="entry name" value="HipA_N1"/>
</dbReference>
<evidence type="ECO:0000313" key="4">
    <source>
        <dbReference type="Proteomes" id="UP000238666"/>
    </source>
</evidence>
<name>A0A0K9KYW1_HAEIF</name>
<dbReference type="RefSeq" id="WP_011272158.1">
    <property type="nucleotide sequence ID" value="NZ_AP018767.1"/>
</dbReference>
<evidence type="ECO:0000313" key="5">
    <source>
        <dbReference type="Proteomes" id="UP000249936"/>
    </source>
</evidence>
<evidence type="ECO:0000313" key="3">
    <source>
        <dbReference type="EMBL" id="SPX41358.1"/>
    </source>
</evidence>
<dbReference type="EMBL" id="UASK01000005">
    <property type="protein sequence ID" value="SPX41358.1"/>
    <property type="molecule type" value="Genomic_DNA"/>
</dbReference>
<reference evidence="3 5" key="2">
    <citation type="submission" date="2018-06" db="EMBL/GenBank/DDBJ databases">
        <authorList>
            <consortium name="Pathogen Informatics"/>
            <person name="Doyle S."/>
        </authorList>
    </citation>
    <scope>NUCLEOTIDE SEQUENCE [LARGE SCALE GENOMIC DNA]</scope>
    <source>
        <strain evidence="3 5">NCTC11872</strain>
    </source>
</reference>
<gene>
    <name evidence="2" type="ORF">BV022_01738</name>
    <name evidence="3" type="ORF">NCTC11872_00955</name>
</gene>
<proteinExistence type="predicted"/>
<dbReference type="NCBIfam" id="TIGR03071">
    <property type="entry name" value="couple_hipA"/>
    <property type="match status" value="1"/>
</dbReference>
<evidence type="ECO:0000313" key="2">
    <source>
        <dbReference type="EMBL" id="PRL88705.1"/>
    </source>
</evidence>
<reference evidence="2 4" key="1">
    <citation type="submission" date="2017-02" db="EMBL/GenBank/DDBJ databases">
        <title>Haemophilus influenzae in COPD genome sequencing project.</title>
        <authorList>
            <person name="Murphy T.F."/>
            <person name="Kong Y."/>
            <person name="Nadendla S."/>
            <person name="Tettelin H."/>
            <person name="Pettigrew M."/>
        </authorList>
    </citation>
    <scope>NUCLEOTIDE SEQUENCE [LARGE SCALE GENOMIC DNA]</scope>
    <source>
        <strain evidence="2 4">19P94H1</strain>
    </source>
</reference>
<organism evidence="3 5">
    <name type="scientific">Haemophilus influenzae</name>
    <dbReference type="NCBI Taxonomy" id="727"/>
    <lineage>
        <taxon>Bacteria</taxon>
        <taxon>Pseudomonadati</taxon>
        <taxon>Pseudomonadota</taxon>
        <taxon>Gammaproteobacteria</taxon>
        <taxon>Pasteurellales</taxon>
        <taxon>Pasteurellaceae</taxon>
        <taxon>Haemophilus</taxon>
    </lineage>
</organism>
<dbReference type="EMBL" id="MZKM01000056">
    <property type="protein sequence ID" value="PRL88705.1"/>
    <property type="molecule type" value="Genomic_DNA"/>
</dbReference>